<dbReference type="OrthoDB" id="1688863at2759"/>
<evidence type="ECO:0000313" key="2">
    <source>
        <dbReference type="Proteomes" id="UP000077755"/>
    </source>
</evidence>
<gene>
    <name evidence="1" type="ORF">DCAR_0417649</name>
</gene>
<accession>A0A165YU61</accession>
<reference evidence="1" key="1">
    <citation type="journal article" date="2016" name="Nat. Genet.">
        <title>A high-quality carrot genome assembly provides new insights into carotenoid accumulation and asterid genome evolution.</title>
        <authorList>
            <person name="Iorizzo M."/>
            <person name="Ellison S."/>
            <person name="Senalik D."/>
            <person name="Zeng P."/>
            <person name="Satapoomin P."/>
            <person name="Huang J."/>
            <person name="Bowman M."/>
            <person name="Iovene M."/>
            <person name="Sanseverino W."/>
            <person name="Cavagnaro P."/>
            <person name="Yildiz M."/>
            <person name="Macko-Podgorni A."/>
            <person name="Moranska E."/>
            <person name="Grzebelus E."/>
            <person name="Grzebelus D."/>
            <person name="Ashrafi H."/>
            <person name="Zheng Z."/>
            <person name="Cheng S."/>
            <person name="Spooner D."/>
            <person name="Van Deynze A."/>
            <person name="Simon P."/>
        </authorList>
    </citation>
    <scope>NUCLEOTIDE SEQUENCE</scope>
    <source>
        <tissue evidence="1">Leaf</tissue>
    </source>
</reference>
<dbReference type="Gramene" id="KZM99247">
    <property type="protein sequence ID" value="KZM99247"/>
    <property type="gene ID" value="DCAR_013391"/>
</dbReference>
<sequence>MGNCLALQEKFVQVVKTDGKILEYRAPLKVHQVLSEYPGHEISLTPLVIRRLQADANMRAGHVYYLLPLSVPSLELNQYSNTKEVSEQENHGVVRIKLLIRKQDLEEMLGQGGPVEQLILQLQNKQLVRSFKNLESDASKNFTGWKPVLPTIPEAC</sequence>
<dbReference type="Pfam" id="PF14009">
    <property type="entry name" value="PADRE"/>
    <property type="match status" value="1"/>
</dbReference>
<dbReference type="KEGG" id="dcr:108217455"/>
<organism evidence="1 2">
    <name type="scientific">Daucus carota subsp. sativus</name>
    <name type="common">Carrot</name>
    <dbReference type="NCBI Taxonomy" id="79200"/>
    <lineage>
        <taxon>Eukaryota</taxon>
        <taxon>Viridiplantae</taxon>
        <taxon>Streptophyta</taxon>
        <taxon>Embryophyta</taxon>
        <taxon>Tracheophyta</taxon>
        <taxon>Spermatophyta</taxon>
        <taxon>Magnoliopsida</taxon>
        <taxon>eudicotyledons</taxon>
        <taxon>Gunneridae</taxon>
        <taxon>Pentapetalae</taxon>
        <taxon>asterids</taxon>
        <taxon>campanulids</taxon>
        <taxon>Apiales</taxon>
        <taxon>Apiaceae</taxon>
        <taxon>Apioideae</taxon>
        <taxon>Scandiceae</taxon>
        <taxon>Daucinae</taxon>
        <taxon>Daucus</taxon>
        <taxon>Daucus sect. Daucus</taxon>
    </lineage>
</organism>
<dbReference type="PANTHER" id="PTHR33148:SF46">
    <property type="entry name" value="EMB|CAB85509.1"/>
    <property type="match status" value="1"/>
</dbReference>
<proteinExistence type="predicted"/>
<dbReference type="Proteomes" id="UP000077755">
    <property type="component" value="Chromosome 4"/>
</dbReference>
<reference evidence="1" key="2">
    <citation type="submission" date="2022-03" db="EMBL/GenBank/DDBJ databases">
        <title>Draft title - Genomic analysis of global carrot germplasm unveils the trajectory of domestication and the origin of high carotenoid orange carrot.</title>
        <authorList>
            <person name="Iorizzo M."/>
            <person name="Ellison S."/>
            <person name="Senalik D."/>
            <person name="Macko-Podgorni A."/>
            <person name="Grzebelus D."/>
            <person name="Bostan H."/>
            <person name="Rolling W."/>
            <person name="Curaba J."/>
            <person name="Simon P."/>
        </authorList>
    </citation>
    <scope>NUCLEOTIDE SEQUENCE</scope>
    <source>
        <tissue evidence="1">Leaf</tissue>
    </source>
</reference>
<dbReference type="InterPro" id="IPR025322">
    <property type="entry name" value="PADRE_dom"/>
</dbReference>
<dbReference type="AlphaFoldDB" id="A0A165YU61"/>
<keyword evidence="2" id="KW-1185">Reference proteome</keyword>
<protein>
    <submittedName>
        <fullName evidence="1">Uncharacterized protein</fullName>
    </submittedName>
</protein>
<evidence type="ECO:0000313" key="1">
    <source>
        <dbReference type="EMBL" id="WOG98308.1"/>
    </source>
</evidence>
<dbReference type="EMBL" id="CP093346">
    <property type="protein sequence ID" value="WOG98308.1"/>
    <property type="molecule type" value="Genomic_DNA"/>
</dbReference>
<dbReference type="PANTHER" id="PTHR33148">
    <property type="entry name" value="PLASTID MOVEMENT IMPAIRED PROTEIN-RELATED"/>
    <property type="match status" value="1"/>
</dbReference>
<dbReference type="OMA" id="SEYPGHE"/>
<name>A0A165YU61_DAUCS</name>